<comment type="caution">
    <text evidence="1">The sequence shown here is derived from an EMBL/GenBank/DDBJ whole genome shotgun (WGS) entry which is preliminary data.</text>
</comment>
<name>A0A0F9U6L3_9ZZZZ</name>
<dbReference type="AlphaFoldDB" id="A0A0F9U6L3"/>
<gene>
    <name evidence="1" type="ORF">LCGC14_0244420</name>
</gene>
<evidence type="ECO:0000313" key="1">
    <source>
        <dbReference type="EMBL" id="KKN88835.1"/>
    </source>
</evidence>
<organism evidence="1">
    <name type="scientific">marine sediment metagenome</name>
    <dbReference type="NCBI Taxonomy" id="412755"/>
    <lineage>
        <taxon>unclassified sequences</taxon>
        <taxon>metagenomes</taxon>
        <taxon>ecological metagenomes</taxon>
    </lineage>
</organism>
<sequence length="288" mass="33356">MNTEAYDNYAVYLRNQRHRYDKGLPSSHRPEDMVYWERNAEDLAWFLSDSDGDLTASAIEWAKTLFSFMDSHGGKIPSQKSKDRTEKVLGRKLSKMRTNKKNNKEGWPIYGSELLKLSKKRGYLDVFNRTDLTKVAMARAEELFEWMDSHESKTPSAVSKDTVEKALGSKLSTMRDIKKNNKRGWLIYGSKLMKLAKKRGYPAVFNRVDLTREALEWAEELFLWMNSHEDRAPSTVSKDHVEKSLGNKLSTMREKKKNNKDGWPLYGPKLLKLAKKRGYTDVFNTRGA</sequence>
<accession>A0A0F9U6L3</accession>
<reference evidence="1" key="1">
    <citation type="journal article" date="2015" name="Nature">
        <title>Complex archaea that bridge the gap between prokaryotes and eukaryotes.</title>
        <authorList>
            <person name="Spang A."/>
            <person name="Saw J.H."/>
            <person name="Jorgensen S.L."/>
            <person name="Zaremba-Niedzwiedzka K."/>
            <person name="Martijn J."/>
            <person name="Lind A.E."/>
            <person name="van Eijk R."/>
            <person name="Schleper C."/>
            <person name="Guy L."/>
            <person name="Ettema T.J."/>
        </authorList>
    </citation>
    <scope>NUCLEOTIDE SEQUENCE</scope>
</reference>
<protein>
    <submittedName>
        <fullName evidence="1">Uncharacterized protein</fullName>
    </submittedName>
</protein>
<proteinExistence type="predicted"/>
<dbReference type="EMBL" id="LAZR01000125">
    <property type="protein sequence ID" value="KKN88835.1"/>
    <property type="molecule type" value="Genomic_DNA"/>
</dbReference>